<evidence type="ECO:0000256" key="1">
    <source>
        <dbReference type="SAM" id="MobiDB-lite"/>
    </source>
</evidence>
<evidence type="ECO:0000313" key="2">
    <source>
        <dbReference type="EMBL" id="VAW62824.1"/>
    </source>
</evidence>
<reference evidence="2" key="1">
    <citation type="submission" date="2018-06" db="EMBL/GenBank/DDBJ databases">
        <authorList>
            <person name="Zhirakovskaya E."/>
        </authorList>
    </citation>
    <scope>NUCLEOTIDE SEQUENCE</scope>
</reference>
<sequence>MSDELFEVAFSGQIKDGADLAQVKAKVGAMFKADATKLAHLFSGKRMVIKKNIDQAMANKYKAALDNAGAVCEVKSLSGASAPKVAEPVAQETAPPVAPKPKPTVISGDAPAAPQTDPLGIAANDIADLSAGLAPVGSDMQDAVKEVAEPELDISGIDMAPAGSDLGQVKKDDDPPPPSTEGLSLAD</sequence>
<dbReference type="EMBL" id="UOFH01000229">
    <property type="protein sequence ID" value="VAW62824.1"/>
    <property type="molecule type" value="Genomic_DNA"/>
</dbReference>
<protein>
    <submittedName>
        <fullName evidence="2">Uncharacterized protein</fullName>
    </submittedName>
</protein>
<accession>A0A3B0Y2X9</accession>
<dbReference type="AlphaFoldDB" id="A0A3B0Y2X9"/>
<organism evidence="2">
    <name type="scientific">hydrothermal vent metagenome</name>
    <dbReference type="NCBI Taxonomy" id="652676"/>
    <lineage>
        <taxon>unclassified sequences</taxon>
        <taxon>metagenomes</taxon>
        <taxon>ecological metagenomes</taxon>
    </lineage>
</organism>
<gene>
    <name evidence="2" type="ORF">MNBD_GAMMA08-2011</name>
</gene>
<feature type="region of interest" description="Disordered" evidence="1">
    <location>
        <begin position="148"/>
        <end position="187"/>
    </location>
</feature>
<proteinExistence type="predicted"/>
<feature type="region of interest" description="Disordered" evidence="1">
    <location>
        <begin position="86"/>
        <end position="107"/>
    </location>
</feature>
<name>A0A3B0Y2X9_9ZZZZ</name>